<dbReference type="EMBL" id="POTL01000001">
    <property type="protein sequence ID" value="TLH55424.1"/>
    <property type="molecule type" value="Genomic_DNA"/>
</dbReference>
<reference evidence="1 3" key="2">
    <citation type="journal article" date="2019" name="BMC Evol. Biol.">
        <title>Comparative genomics of Mycobacterium mucogenicum and Mycobacterium neoaurum clade members emphasizing tRNA and non-coding RNA.</title>
        <authorList>
            <person name="Behra P.R.K."/>
            <person name="Pettersson B.M.F."/>
            <person name="Das S."/>
            <person name="Dasgupta S."/>
            <person name="Kirsebom L.A."/>
        </authorList>
    </citation>
    <scope>NUCLEOTIDE SEQUENCE [LARGE SCALE GENOMIC DNA]</scope>
    <source>
        <strain evidence="1 3">DSM 44124</strain>
    </source>
</reference>
<organism evidence="2">
    <name type="scientific">Mycolicibacterium mucogenicum DSM 44124</name>
    <dbReference type="NCBI Taxonomy" id="1226753"/>
    <lineage>
        <taxon>Bacteria</taxon>
        <taxon>Bacillati</taxon>
        <taxon>Actinomycetota</taxon>
        <taxon>Actinomycetes</taxon>
        <taxon>Mycobacteriales</taxon>
        <taxon>Mycobacteriaceae</taxon>
        <taxon>Mycolicibacterium</taxon>
    </lineage>
</organism>
<proteinExistence type="predicted"/>
<name>A0A8H2JG63_MYCMU</name>
<evidence type="ECO:0000313" key="3">
    <source>
        <dbReference type="Proteomes" id="UP000309231"/>
    </source>
</evidence>
<dbReference type="KEGG" id="mmuc:C1S78_026350"/>
<keyword evidence="3" id="KW-1185">Reference proteome</keyword>
<accession>A0A8H2JG63</accession>
<dbReference type="Proteomes" id="UP000309231">
    <property type="component" value="Chromosome"/>
</dbReference>
<sequence length="144" mass="16054">MRTYVTAPRTYATAPGQVEAFATFIDCLMRSKLTILWTTHGSRSALDRFQMLADLAKAPKVSPHVKRVFHSAGEQRIDFVNGSRIIFQARSSWHGRGFSNVDTLVFDEAEHLTDDVHDDLVPMQFGAANPETIRINHGVASHSS</sequence>
<dbReference type="AlphaFoldDB" id="A0A8H2JG63"/>
<evidence type="ECO:0000313" key="1">
    <source>
        <dbReference type="EMBL" id="QPG68897.1"/>
    </source>
</evidence>
<evidence type="ECO:0000313" key="2">
    <source>
        <dbReference type="EMBL" id="TLH55424.1"/>
    </source>
</evidence>
<protein>
    <submittedName>
        <fullName evidence="2">Uncharacterized protein</fullName>
    </submittedName>
</protein>
<dbReference type="EMBL" id="CP062008">
    <property type="protein sequence ID" value="QPG68897.1"/>
    <property type="molecule type" value="Genomic_DNA"/>
</dbReference>
<reference evidence="2" key="1">
    <citation type="submission" date="2018-01" db="EMBL/GenBank/DDBJ databases">
        <title>Comparative genomics of Mycobacterium mucogenicum and Mycobacterium neoaurum clade members emphasizing tRNA and non-coding RNA.</title>
        <authorList>
            <person name="Behra P.R.K."/>
            <person name="Pettersson B.M.F."/>
            <person name="Das S."/>
            <person name="Dasgupta S."/>
            <person name="Kirsebom L.A."/>
        </authorList>
    </citation>
    <scope>NUCLEOTIDE SEQUENCE</scope>
    <source>
        <strain evidence="2">DSM 44124</strain>
    </source>
</reference>
<dbReference type="RefSeq" id="WP_053855258.1">
    <property type="nucleotide sequence ID" value="NZ_ANBS01000024.1"/>
</dbReference>
<dbReference type="Gene3D" id="3.40.50.300">
    <property type="entry name" value="P-loop containing nucleotide triphosphate hydrolases"/>
    <property type="match status" value="1"/>
</dbReference>
<gene>
    <name evidence="1" type="ORF">C1S78_026350</name>
    <name evidence="2" type="ORF">C1S78_26315</name>
</gene>
<reference evidence="1 3" key="3">
    <citation type="journal article" date="2019" name="Sci. Rep.">
        <title>Insight into the biology of Mycobacterium mucogenicum and Mycobacterium neoaurum clade members.</title>
        <authorList>
            <person name="Behra P.R.K."/>
            <person name="Pettersson B.M.F."/>
            <person name="Ramesh M."/>
            <person name="Dasgupta S."/>
            <person name="Kirsebom L.A."/>
        </authorList>
    </citation>
    <scope>NUCLEOTIDE SEQUENCE [LARGE SCALE GENOMIC DNA]</scope>
    <source>
        <strain evidence="1 3">DSM 44124</strain>
    </source>
</reference>
<dbReference type="InterPro" id="IPR027417">
    <property type="entry name" value="P-loop_NTPase"/>
</dbReference>
<dbReference type="GeneID" id="76728482"/>